<keyword evidence="2" id="KW-1185">Reference proteome</keyword>
<feature type="non-terminal residue" evidence="1">
    <location>
        <position position="1"/>
    </location>
</feature>
<dbReference type="EMBL" id="CDSF01000090">
    <property type="protein sequence ID" value="CEO99286.1"/>
    <property type="molecule type" value="Genomic_DNA"/>
</dbReference>
<name>A0A0G4IW43_PLABS</name>
<gene>
    <name evidence="1" type="ORF">PBRA_001192</name>
</gene>
<proteinExistence type="predicted"/>
<sequence length="251" mass="27975">LSLLHVIASILHRRLPELVSKYEEPYTSSALHNYYFQTGKLLRLLGADGNDRVPHDIVDAQGNTALNRFINVFASGGYIFRAECFDEMLRDQERILDYLISGAKNFINIQNECGRAPLHSLISYWKDTATGCGMAAFDCSLETLCSIVSYMIRAGASTRLQDGNGDTALHLIAQAAAEWASLGSGNREDQEACKQMWIEKLIRPVVDANESVLRVGNDCLERPEDLLAGFPGLEDIRDALSPPRRTDFWCC</sequence>
<evidence type="ECO:0000313" key="2">
    <source>
        <dbReference type="Proteomes" id="UP000039324"/>
    </source>
</evidence>
<organism evidence="1 2">
    <name type="scientific">Plasmodiophora brassicae</name>
    <name type="common">Clubroot disease agent</name>
    <dbReference type="NCBI Taxonomy" id="37360"/>
    <lineage>
        <taxon>Eukaryota</taxon>
        <taxon>Sar</taxon>
        <taxon>Rhizaria</taxon>
        <taxon>Endomyxa</taxon>
        <taxon>Phytomyxea</taxon>
        <taxon>Plasmodiophorida</taxon>
        <taxon>Plasmodiophoridae</taxon>
        <taxon>Plasmodiophora</taxon>
    </lineage>
</organism>
<evidence type="ECO:0000313" key="1">
    <source>
        <dbReference type="EMBL" id="CEO99286.1"/>
    </source>
</evidence>
<dbReference type="SUPFAM" id="SSF48403">
    <property type="entry name" value="Ankyrin repeat"/>
    <property type="match status" value="1"/>
</dbReference>
<dbReference type="Gene3D" id="1.25.40.20">
    <property type="entry name" value="Ankyrin repeat-containing domain"/>
    <property type="match status" value="1"/>
</dbReference>
<dbReference type="InterPro" id="IPR036770">
    <property type="entry name" value="Ankyrin_rpt-contain_sf"/>
</dbReference>
<protein>
    <recommendedName>
        <fullName evidence="3">Ankyrin repeat protein</fullName>
    </recommendedName>
</protein>
<dbReference type="Proteomes" id="UP000039324">
    <property type="component" value="Unassembled WGS sequence"/>
</dbReference>
<evidence type="ECO:0008006" key="3">
    <source>
        <dbReference type="Google" id="ProtNLM"/>
    </source>
</evidence>
<reference evidence="1 2" key="1">
    <citation type="submission" date="2015-02" db="EMBL/GenBank/DDBJ databases">
        <authorList>
            <person name="Chooi Y.-H."/>
        </authorList>
    </citation>
    <scope>NUCLEOTIDE SEQUENCE [LARGE SCALE GENOMIC DNA]</scope>
    <source>
        <strain evidence="1">E3</strain>
    </source>
</reference>
<accession>A0A0G4IW43</accession>
<dbReference type="AlphaFoldDB" id="A0A0G4IW43"/>